<evidence type="ECO:0000313" key="2">
    <source>
        <dbReference type="EMBL" id="AUX45114.1"/>
    </source>
</evidence>
<name>A0A2L0F0N0_SORCE</name>
<accession>A0A2L0F0N0</accession>
<protein>
    <recommendedName>
        <fullName evidence="4">Secreted protein</fullName>
    </recommendedName>
</protein>
<dbReference type="Proteomes" id="UP000238348">
    <property type="component" value="Chromosome"/>
</dbReference>
<dbReference type="EMBL" id="CP012673">
    <property type="protein sequence ID" value="AUX45114.1"/>
    <property type="molecule type" value="Genomic_DNA"/>
</dbReference>
<feature type="signal peptide" evidence="1">
    <location>
        <begin position="1"/>
        <end position="26"/>
    </location>
</feature>
<evidence type="ECO:0000256" key="1">
    <source>
        <dbReference type="SAM" id="SignalP"/>
    </source>
</evidence>
<keyword evidence="1" id="KW-0732">Signal</keyword>
<reference evidence="2 3" key="1">
    <citation type="submission" date="2015-09" db="EMBL/GenBank/DDBJ databases">
        <title>Sorangium comparison.</title>
        <authorList>
            <person name="Zaburannyi N."/>
            <person name="Bunk B."/>
            <person name="Overmann J."/>
            <person name="Mueller R."/>
        </authorList>
    </citation>
    <scope>NUCLEOTIDE SEQUENCE [LARGE SCALE GENOMIC DNA]</scope>
    <source>
        <strain evidence="2 3">So ce26</strain>
    </source>
</reference>
<feature type="chain" id="PRO_5014688356" description="Secreted protein" evidence="1">
    <location>
        <begin position="27"/>
        <end position="292"/>
    </location>
</feature>
<proteinExistence type="predicted"/>
<dbReference type="PROSITE" id="PS51257">
    <property type="entry name" value="PROKAR_LIPOPROTEIN"/>
    <property type="match status" value="1"/>
</dbReference>
<sequence>MVLCCARTVALLAVPLVTTACIGAEADEEPDELVAEAEGAVASTNSLFANRLGLNALTQTALTPLKLSQHALTWSSLDSSARAAIQNPGTDGALSRELVKYVVGCALKPNQSFSFSWTDSGGVVRTETYAGHLGMADWWAYGPLADAFYQRWISACLAARTNWYGVSVNLSMRGSQPSLDLASNEGSTYTKREGAFWGNLFSSTPHLRACYDSRFADHARSLKRDCAAGHLAADPATGATVAQACGPIALMGSCSTICDATSDSTYYYRCLDNPAISSWARTEVVITSFLPP</sequence>
<evidence type="ECO:0008006" key="4">
    <source>
        <dbReference type="Google" id="ProtNLM"/>
    </source>
</evidence>
<dbReference type="AlphaFoldDB" id="A0A2L0F0N0"/>
<evidence type="ECO:0000313" key="3">
    <source>
        <dbReference type="Proteomes" id="UP000238348"/>
    </source>
</evidence>
<organism evidence="2 3">
    <name type="scientific">Sorangium cellulosum</name>
    <name type="common">Polyangium cellulosum</name>
    <dbReference type="NCBI Taxonomy" id="56"/>
    <lineage>
        <taxon>Bacteria</taxon>
        <taxon>Pseudomonadati</taxon>
        <taxon>Myxococcota</taxon>
        <taxon>Polyangia</taxon>
        <taxon>Polyangiales</taxon>
        <taxon>Polyangiaceae</taxon>
        <taxon>Sorangium</taxon>
    </lineage>
</organism>
<gene>
    <name evidence="2" type="ORF">SOCE26_065950</name>
</gene>